<organism evidence="1 2">
    <name type="scientific">Actinomadura vinacea</name>
    <dbReference type="NCBI Taxonomy" id="115336"/>
    <lineage>
        <taxon>Bacteria</taxon>
        <taxon>Bacillati</taxon>
        <taxon>Actinomycetota</taxon>
        <taxon>Actinomycetes</taxon>
        <taxon>Streptosporangiales</taxon>
        <taxon>Thermomonosporaceae</taxon>
        <taxon>Actinomadura</taxon>
    </lineage>
</organism>
<gene>
    <name evidence="1" type="ORF">GCM10010191_67130</name>
</gene>
<dbReference type="Proteomes" id="UP001501231">
    <property type="component" value="Unassembled WGS sequence"/>
</dbReference>
<dbReference type="SUPFAM" id="SSF160387">
    <property type="entry name" value="NosL/MerB-like"/>
    <property type="match status" value="1"/>
</dbReference>
<name>A0ABN3JVF5_9ACTN</name>
<dbReference type="Pfam" id="PF03243">
    <property type="entry name" value="MerB"/>
    <property type="match status" value="1"/>
</dbReference>
<dbReference type="Gene3D" id="3.30.450.410">
    <property type="match status" value="1"/>
</dbReference>
<keyword evidence="2" id="KW-1185">Reference proteome</keyword>
<dbReference type="InterPro" id="IPR004927">
    <property type="entry name" value="MerB"/>
</dbReference>
<reference evidence="1 2" key="1">
    <citation type="journal article" date="2019" name="Int. J. Syst. Evol. Microbiol.">
        <title>The Global Catalogue of Microorganisms (GCM) 10K type strain sequencing project: providing services to taxonomists for standard genome sequencing and annotation.</title>
        <authorList>
            <consortium name="The Broad Institute Genomics Platform"/>
            <consortium name="The Broad Institute Genome Sequencing Center for Infectious Disease"/>
            <person name="Wu L."/>
            <person name="Ma J."/>
        </authorList>
    </citation>
    <scope>NUCLEOTIDE SEQUENCE [LARGE SCALE GENOMIC DNA]</scope>
    <source>
        <strain evidence="1 2">JCM 3325</strain>
    </source>
</reference>
<comment type="caution">
    <text evidence="1">The sequence shown here is derived from an EMBL/GenBank/DDBJ whole genome shotgun (WGS) entry which is preliminary data.</text>
</comment>
<protein>
    <submittedName>
        <fullName evidence="1">Uncharacterized protein</fullName>
    </submittedName>
</protein>
<proteinExistence type="predicted"/>
<evidence type="ECO:0000313" key="2">
    <source>
        <dbReference type="Proteomes" id="UP001501231"/>
    </source>
</evidence>
<dbReference type="EMBL" id="BAAARW010000026">
    <property type="protein sequence ID" value="GAA2441477.1"/>
    <property type="molecule type" value="Genomic_DNA"/>
</dbReference>
<sequence length="83" mass="9584">MWDDVIHTCGNQRLFRDEGCVDAWLKRTGNERGYVMDLPTLWRLAQHWYAGRLDYGYTRREPAAAAAYFQEAGLKGPFWGLSG</sequence>
<dbReference type="InterPro" id="IPR053717">
    <property type="entry name" value="MerB_lyase_sf"/>
</dbReference>
<accession>A0ABN3JVF5</accession>
<evidence type="ECO:0000313" key="1">
    <source>
        <dbReference type="EMBL" id="GAA2441477.1"/>
    </source>
</evidence>